<reference evidence="8" key="1">
    <citation type="journal article" date="2019" name="Int. J. Syst. Evol. Microbiol.">
        <title>The Global Catalogue of Microorganisms (GCM) 10K type strain sequencing project: providing services to taxonomists for standard genome sequencing and annotation.</title>
        <authorList>
            <consortium name="The Broad Institute Genomics Platform"/>
            <consortium name="The Broad Institute Genome Sequencing Center for Infectious Disease"/>
            <person name="Wu L."/>
            <person name="Ma J."/>
        </authorList>
    </citation>
    <scope>NUCLEOTIDE SEQUENCE [LARGE SCALE GENOMIC DNA]</scope>
    <source>
        <strain evidence="8">CGMCC 4.7106</strain>
    </source>
</reference>
<gene>
    <name evidence="4 7" type="primary">truA</name>
    <name evidence="7" type="ORF">ACFSSA_08435</name>
</gene>
<comment type="caution">
    <text evidence="4">Lacks conserved residue(s) required for the propagation of feature annotation.</text>
</comment>
<dbReference type="PANTHER" id="PTHR11142:SF0">
    <property type="entry name" value="TRNA PSEUDOURIDINE SYNTHASE-LIKE 1"/>
    <property type="match status" value="1"/>
</dbReference>
<name>A0ABW5D7G4_9BACT</name>
<evidence type="ECO:0000259" key="6">
    <source>
        <dbReference type="Pfam" id="PF01416"/>
    </source>
</evidence>
<dbReference type="EC" id="5.4.99.12" evidence="4"/>
<organism evidence="7 8">
    <name type="scientific">Luteolibacter algae</name>
    <dbReference type="NCBI Taxonomy" id="454151"/>
    <lineage>
        <taxon>Bacteria</taxon>
        <taxon>Pseudomonadati</taxon>
        <taxon>Verrucomicrobiota</taxon>
        <taxon>Verrucomicrobiia</taxon>
        <taxon>Verrucomicrobiales</taxon>
        <taxon>Verrucomicrobiaceae</taxon>
        <taxon>Luteolibacter</taxon>
    </lineage>
</organism>
<feature type="active site" description="Nucleophile" evidence="4">
    <location>
        <position position="51"/>
    </location>
</feature>
<keyword evidence="2 4" id="KW-0819">tRNA processing</keyword>
<dbReference type="EMBL" id="JBHUIT010000011">
    <property type="protein sequence ID" value="MFD2256700.1"/>
    <property type="molecule type" value="Genomic_DNA"/>
</dbReference>
<proteinExistence type="inferred from homology"/>
<keyword evidence="3 4" id="KW-0413">Isomerase</keyword>
<dbReference type="InterPro" id="IPR020095">
    <property type="entry name" value="PsdUridine_synth_TruA_C"/>
</dbReference>
<dbReference type="PANTHER" id="PTHR11142">
    <property type="entry name" value="PSEUDOURIDYLATE SYNTHASE"/>
    <property type="match status" value="1"/>
</dbReference>
<comment type="function">
    <text evidence="4">Formation of pseudouridine at positions 38, 39 and 40 in the anticodon stem and loop of transfer RNAs.</text>
</comment>
<dbReference type="InterPro" id="IPR001406">
    <property type="entry name" value="PsdUridine_synth_TruA"/>
</dbReference>
<feature type="domain" description="Pseudouridine synthase I TruA alpha/beta" evidence="6">
    <location>
        <begin position="8"/>
        <end position="104"/>
    </location>
</feature>
<dbReference type="HAMAP" id="MF_00171">
    <property type="entry name" value="TruA"/>
    <property type="match status" value="1"/>
</dbReference>
<accession>A0ABW5D7G4</accession>
<dbReference type="NCBIfam" id="TIGR00071">
    <property type="entry name" value="hisT_truA"/>
    <property type="match status" value="1"/>
</dbReference>
<dbReference type="Gene3D" id="3.30.70.580">
    <property type="entry name" value="Pseudouridine synthase I, catalytic domain, N-terminal subdomain"/>
    <property type="match status" value="1"/>
</dbReference>
<dbReference type="InterPro" id="IPR020103">
    <property type="entry name" value="PsdUridine_synth_cat_dom_sf"/>
</dbReference>
<dbReference type="SUPFAM" id="SSF55120">
    <property type="entry name" value="Pseudouridine synthase"/>
    <property type="match status" value="1"/>
</dbReference>
<evidence type="ECO:0000256" key="2">
    <source>
        <dbReference type="ARBA" id="ARBA00022694"/>
    </source>
</evidence>
<sequence>MRMKLTIAYDGRPYLGWQSQAGGNTVQDYLNEALEEIAKQPLRIHGSGRTDTGVHASGQVAHFDAPDDSSMNPYNWVPALNTKLPATIRVMNCEEVPADFHSRFSAIGKRYHYDICTDPVLPPLKAGLAWHLPRLLDADVLQRALDTLSGTHDFHAFAAYRGNEQADTDYTRTVFSAQLEMLPDGYRMNFHGDGFLYKMVRMLAGSAIKAAQGRLRLDDLEALLDQPQGLPFGKAPLCAPADGLYLQEVVYPTS</sequence>
<dbReference type="PIRSF" id="PIRSF001430">
    <property type="entry name" value="tRNA_psdUrid_synth"/>
    <property type="match status" value="1"/>
</dbReference>
<evidence type="ECO:0000256" key="4">
    <source>
        <dbReference type="HAMAP-Rule" id="MF_00171"/>
    </source>
</evidence>
<evidence type="ECO:0000256" key="3">
    <source>
        <dbReference type="ARBA" id="ARBA00023235"/>
    </source>
</evidence>
<evidence type="ECO:0000256" key="1">
    <source>
        <dbReference type="ARBA" id="ARBA00009375"/>
    </source>
</evidence>
<comment type="subunit">
    <text evidence="4">Homodimer.</text>
</comment>
<evidence type="ECO:0000313" key="8">
    <source>
        <dbReference type="Proteomes" id="UP001597375"/>
    </source>
</evidence>
<feature type="domain" description="Pseudouridine synthase I TruA alpha/beta" evidence="6">
    <location>
        <begin position="146"/>
        <end position="252"/>
    </location>
</feature>
<evidence type="ECO:0000256" key="5">
    <source>
        <dbReference type="RuleBase" id="RU003792"/>
    </source>
</evidence>
<comment type="similarity">
    <text evidence="1 4 5">Belongs to the tRNA pseudouridine synthase TruA family.</text>
</comment>
<keyword evidence="8" id="KW-1185">Reference proteome</keyword>
<dbReference type="RefSeq" id="WP_386819990.1">
    <property type="nucleotide sequence ID" value="NZ_JBHUIT010000011.1"/>
</dbReference>
<comment type="caution">
    <text evidence="7">The sequence shown here is derived from an EMBL/GenBank/DDBJ whole genome shotgun (WGS) entry which is preliminary data.</text>
</comment>
<dbReference type="InterPro" id="IPR020094">
    <property type="entry name" value="TruA/RsuA/RluB/E/F_N"/>
</dbReference>
<dbReference type="Pfam" id="PF01416">
    <property type="entry name" value="PseudoU_synth_1"/>
    <property type="match status" value="2"/>
</dbReference>
<dbReference type="GO" id="GO:0160147">
    <property type="term" value="F:tRNA pseudouridine(38-40) synthase activity"/>
    <property type="evidence" value="ECO:0007669"/>
    <property type="project" value="UniProtKB-EC"/>
</dbReference>
<dbReference type="Proteomes" id="UP001597375">
    <property type="component" value="Unassembled WGS sequence"/>
</dbReference>
<dbReference type="Gene3D" id="3.30.70.660">
    <property type="entry name" value="Pseudouridine synthase I, catalytic domain, C-terminal subdomain"/>
    <property type="match status" value="1"/>
</dbReference>
<dbReference type="InterPro" id="IPR020097">
    <property type="entry name" value="PsdUridine_synth_TruA_a/b_dom"/>
</dbReference>
<protein>
    <recommendedName>
        <fullName evidence="4">tRNA pseudouridine synthase A</fullName>
        <ecNumber evidence="4">5.4.99.12</ecNumber>
    </recommendedName>
    <alternativeName>
        <fullName evidence="4">tRNA pseudouridine(38-40) synthase</fullName>
    </alternativeName>
    <alternativeName>
        <fullName evidence="4">tRNA pseudouridylate synthase I</fullName>
    </alternativeName>
    <alternativeName>
        <fullName evidence="4">tRNA-uridine isomerase I</fullName>
    </alternativeName>
</protein>
<dbReference type="CDD" id="cd02570">
    <property type="entry name" value="PseudoU_synth_EcTruA"/>
    <property type="match status" value="1"/>
</dbReference>
<comment type="catalytic activity">
    <reaction evidence="4 5">
        <text>uridine(38/39/40) in tRNA = pseudouridine(38/39/40) in tRNA</text>
        <dbReference type="Rhea" id="RHEA:22376"/>
        <dbReference type="Rhea" id="RHEA-COMP:10085"/>
        <dbReference type="Rhea" id="RHEA-COMP:10087"/>
        <dbReference type="ChEBI" id="CHEBI:65314"/>
        <dbReference type="ChEBI" id="CHEBI:65315"/>
        <dbReference type="EC" id="5.4.99.12"/>
    </reaction>
</comment>
<feature type="binding site" evidence="4">
    <location>
        <position position="111"/>
    </location>
    <ligand>
        <name>substrate</name>
    </ligand>
</feature>
<evidence type="ECO:0000313" key="7">
    <source>
        <dbReference type="EMBL" id="MFD2256700.1"/>
    </source>
</evidence>